<dbReference type="OrthoDB" id="535277at2759"/>
<accession>A0A2J7ZMH0</accession>
<evidence type="ECO:0000313" key="3">
    <source>
        <dbReference type="Proteomes" id="UP000236333"/>
    </source>
</evidence>
<keyword evidence="3" id="KW-1185">Reference proteome</keyword>
<feature type="region of interest" description="Disordered" evidence="1">
    <location>
        <begin position="160"/>
        <end position="189"/>
    </location>
</feature>
<evidence type="ECO:0000313" key="2">
    <source>
        <dbReference type="EMBL" id="PNH01457.1"/>
    </source>
</evidence>
<gene>
    <name evidence="2" type="ORF">TSOC_012654</name>
</gene>
<dbReference type="EMBL" id="PGGS01000888">
    <property type="protein sequence ID" value="PNH01457.1"/>
    <property type="molecule type" value="Genomic_DNA"/>
</dbReference>
<proteinExistence type="predicted"/>
<organism evidence="2 3">
    <name type="scientific">Tetrabaena socialis</name>
    <dbReference type="NCBI Taxonomy" id="47790"/>
    <lineage>
        <taxon>Eukaryota</taxon>
        <taxon>Viridiplantae</taxon>
        <taxon>Chlorophyta</taxon>
        <taxon>core chlorophytes</taxon>
        <taxon>Chlorophyceae</taxon>
        <taxon>CS clade</taxon>
        <taxon>Chlamydomonadales</taxon>
        <taxon>Tetrabaenaceae</taxon>
        <taxon>Tetrabaena</taxon>
    </lineage>
</organism>
<reference evidence="2 3" key="1">
    <citation type="journal article" date="2017" name="Mol. Biol. Evol.">
        <title>The 4-celled Tetrabaena socialis nuclear genome reveals the essential components for genetic control of cell number at the origin of multicellularity in the volvocine lineage.</title>
        <authorList>
            <person name="Featherston J."/>
            <person name="Arakaki Y."/>
            <person name="Hanschen E.R."/>
            <person name="Ferris P.J."/>
            <person name="Michod R.E."/>
            <person name="Olson B.J.S.C."/>
            <person name="Nozaki H."/>
            <person name="Durand P.M."/>
        </authorList>
    </citation>
    <scope>NUCLEOTIDE SEQUENCE [LARGE SCALE GENOMIC DNA]</scope>
    <source>
        <strain evidence="2 3">NIES-571</strain>
    </source>
</reference>
<protein>
    <submittedName>
        <fullName evidence="2">Uncharacterized protein</fullName>
    </submittedName>
</protein>
<dbReference type="Proteomes" id="UP000236333">
    <property type="component" value="Unassembled WGS sequence"/>
</dbReference>
<feature type="compositionally biased region" description="Basic and acidic residues" evidence="1">
    <location>
        <begin position="177"/>
        <end position="189"/>
    </location>
</feature>
<name>A0A2J7ZMH0_9CHLO</name>
<comment type="caution">
    <text evidence="2">The sequence shown here is derived from an EMBL/GenBank/DDBJ whole genome shotgun (WGS) entry which is preliminary data.</text>
</comment>
<sequence length="534" mass="60793">MTGSDFASWAYTRTGDECVTCWICEHHGGAHPKIRRRAWDRSAFTAHERSQDHNTAVQKRQEVMQHQRANKDLGLTEMNDEALYALFATSYMVLYFAMPFTHYTNICQLHQHLKLANTTTLYNDPRALGRFTACIVDKYEAAQAERMQKATFIGIQMEEATSGSDSDYEPDDSGNGSDHEFESDYDERTPGAEKNAFVQQFKFSDVENTVSAVKSCLRDAFIDVVPGQYTTPALRAFFSEMEATNYASFKGHALEGVPSSPARVSSVHALFEEYAKNLVANLGQRFPDIPFLAALAVFDPAEYPESLQEVRWWASRHLAIVHKYFAERRAAPGEPGCGSHPTLDVEEAVDQFFNRGAMRKMWELRADAIRNRDKFVKFYVEQKAMLACLLEDGMSLVDDAVEGMDAMQSLNGPSRDRPPHHINIVMVEMTKWGKGLVPMFLKVMLFCVLIKPTSVNCERIFSLRTVLKTHKRTRLSPIRLSQCSFLKFNTSGDLAVEQKMLLASMKEWKKGRKLQLYTEMSNRVENKMVSRIER</sequence>
<dbReference type="PANTHER" id="PTHR46880">
    <property type="entry name" value="RAS-ASSOCIATING DOMAIN-CONTAINING PROTEIN"/>
    <property type="match status" value="1"/>
</dbReference>
<dbReference type="AlphaFoldDB" id="A0A2J7ZMH0"/>
<evidence type="ECO:0000256" key="1">
    <source>
        <dbReference type="SAM" id="MobiDB-lite"/>
    </source>
</evidence>
<dbReference type="PANTHER" id="PTHR46880:SF5">
    <property type="entry name" value="DUF4371 DOMAIN-CONTAINING PROTEIN"/>
    <property type="match status" value="1"/>
</dbReference>